<dbReference type="SUPFAM" id="SSF56219">
    <property type="entry name" value="DNase I-like"/>
    <property type="match status" value="1"/>
</dbReference>
<evidence type="ECO:0000313" key="2">
    <source>
        <dbReference type="Proteomes" id="UP000236291"/>
    </source>
</evidence>
<evidence type="ECO:0008006" key="3">
    <source>
        <dbReference type="Google" id="ProtNLM"/>
    </source>
</evidence>
<dbReference type="InterPro" id="IPR036691">
    <property type="entry name" value="Endo/exonu/phosph_ase_sf"/>
</dbReference>
<reference evidence="1 2" key="2">
    <citation type="journal article" date="2017" name="Front. Plant Sci.">
        <title>Gene Classification and Mining of Molecular Markers Useful in Red Clover (Trifolium pratense) Breeding.</title>
        <authorList>
            <person name="Istvanek J."/>
            <person name="Dluhosova J."/>
            <person name="Dluhos P."/>
            <person name="Patkova L."/>
            <person name="Nedelnik J."/>
            <person name="Repkova J."/>
        </authorList>
    </citation>
    <scope>NUCLEOTIDE SEQUENCE [LARGE SCALE GENOMIC DNA]</scope>
    <source>
        <strain evidence="2">cv. Tatra</strain>
        <tissue evidence="1">Young leaves</tissue>
    </source>
</reference>
<organism evidence="1 2">
    <name type="scientific">Trifolium pratense</name>
    <name type="common">Red clover</name>
    <dbReference type="NCBI Taxonomy" id="57577"/>
    <lineage>
        <taxon>Eukaryota</taxon>
        <taxon>Viridiplantae</taxon>
        <taxon>Streptophyta</taxon>
        <taxon>Embryophyta</taxon>
        <taxon>Tracheophyta</taxon>
        <taxon>Spermatophyta</taxon>
        <taxon>Magnoliopsida</taxon>
        <taxon>eudicotyledons</taxon>
        <taxon>Gunneridae</taxon>
        <taxon>Pentapetalae</taxon>
        <taxon>rosids</taxon>
        <taxon>fabids</taxon>
        <taxon>Fabales</taxon>
        <taxon>Fabaceae</taxon>
        <taxon>Papilionoideae</taxon>
        <taxon>50 kb inversion clade</taxon>
        <taxon>NPAAA clade</taxon>
        <taxon>Hologalegina</taxon>
        <taxon>IRL clade</taxon>
        <taxon>Trifolieae</taxon>
        <taxon>Trifolium</taxon>
    </lineage>
</organism>
<dbReference type="Gene3D" id="3.60.10.10">
    <property type="entry name" value="Endonuclease/exonuclease/phosphatase"/>
    <property type="match status" value="1"/>
</dbReference>
<evidence type="ECO:0000313" key="1">
    <source>
        <dbReference type="EMBL" id="PNX83333.1"/>
    </source>
</evidence>
<dbReference type="Proteomes" id="UP000236291">
    <property type="component" value="Unassembled WGS sequence"/>
</dbReference>
<gene>
    <name evidence="1" type="ORF">L195_g039374</name>
</gene>
<proteinExistence type="predicted"/>
<reference evidence="1 2" key="1">
    <citation type="journal article" date="2014" name="Am. J. Bot.">
        <title>Genome assembly and annotation for red clover (Trifolium pratense; Fabaceae).</title>
        <authorList>
            <person name="Istvanek J."/>
            <person name="Jaros M."/>
            <person name="Krenek A."/>
            <person name="Repkova J."/>
        </authorList>
    </citation>
    <scope>NUCLEOTIDE SEQUENCE [LARGE SCALE GENOMIC DNA]</scope>
    <source>
        <strain evidence="2">cv. Tatra</strain>
        <tissue evidence="1">Young leaves</tissue>
    </source>
</reference>
<sequence>MQQYGGGEWCVGGDFNVILHSSERKGCSADSRQSERILFNRFVEEMEVIDIPVLGKKFSWFSADAREENETDGCRVERWVAGTEVVHRE</sequence>
<comment type="caution">
    <text evidence="1">The sequence shown here is derived from an EMBL/GenBank/DDBJ whole genome shotgun (WGS) entry which is preliminary data.</text>
</comment>
<accession>A0A2K3LXU1</accession>
<name>A0A2K3LXU1_TRIPR</name>
<dbReference type="AlphaFoldDB" id="A0A2K3LXU1"/>
<protein>
    <recommendedName>
        <fullName evidence="3">Cysteine-rich receptor-like protein kinase</fullName>
    </recommendedName>
</protein>
<dbReference type="EMBL" id="ASHM01043886">
    <property type="protein sequence ID" value="PNX83333.1"/>
    <property type="molecule type" value="Genomic_DNA"/>
</dbReference>